<protein>
    <submittedName>
        <fullName evidence="2">Uncharacterized protein</fullName>
    </submittedName>
</protein>
<gene>
    <name evidence="2" type="ORF">OHC33_011177</name>
</gene>
<feature type="chain" id="PRO_5042856262" evidence="1">
    <location>
        <begin position="23"/>
        <end position="228"/>
    </location>
</feature>
<proteinExistence type="predicted"/>
<evidence type="ECO:0000313" key="3">
    <source>
        <dbReference type="Proteomes" id="UP001316803"/>
    </source>
</evidence>
<dbReference type="EMBL" id="JAKLMC020000066">
    <property type="protein sequence ID" value="KAK5947807.1"/>
    <property type="molecule type" value="Genomic_DNA"/>
</dbReference>
<comment type="caution">
    <text evidence="2">The sequence shown here is derived from an EMBL/GenBank/DDBJ whole genome shotgun (WGS) entry which is preliminary data.</text>
</comment>
<organism evidence="2 3">
    <name type="scientific">Knufia fluminis</name>
    <dbReference type="NCBI Taxonomy" id="191047"/>
    <lineage>
        <taxon>Eukaryota</taxon>
        <taxon>Fungi</taxon>
        <taxon>Dikarya</taxon>
        <taxon>Ascomycota</taxon>
        <taxon>Pezizomycotina</taxon>
        <taxon>Eurotiomycetes</taxon>
        <taxon>Chaetothyriomycetidae</taxon>
        <taxon>Chaetothyriales</taxon>
        <taxon>Trichomeriaceae</taxon>
        <taxon>Knufia</taxon>
    </lineage>
</organism>
<keyword evidence="3" id="KW-1185">Reference proteome</keyword>
<sequence>MKEPLTGIVWVTTVLIATPVVASLPLFGGEGPQVNDIRAVLTSTGWFEVLTTGILMTSTDLLTANMTDVNETHADISLWELAASSTAGPFEAVTVAIAKRPWSSESPYTWPAALYDAFHALYATSLEQNTMTDGDAATLNASQLFHAVYGQAVMAQCATTVTDQLLLVQHSTAAGPVVEAVTHNDVAADTVQHVYQISGHIEVATSSRSSWWADCNFLFWRGIGTRET</sequence>
<dbReference type="Proteomes" id="UP001316803">
    <property type="component" value="Unassembled WGS sequence"/>
</dbReference>
<accession>A0AAN8I116</accession>
<evidence type="ECO:0000313" key="2">
    <source>
        <dbReference type="EMBL" id="KAK5947807.1"/>
    </source>
</evidence>
<evidence type="ECO:0000256" key="1">
    <source>
        <dbReference type="SAM" id="SignalP"/>
    </source>
</evidence>
<feature type="signal peptide" evidence="1">
    <location>
        <begin position="1"/>
        <end position="22"/>
    </location>
</feature>
<dbReference type="AlphaFoldDB" id="A0AAN8I116"/>
<name>A0AAN8I116_9EURO</name>
<keyword evidence="1" id="KW-0732">Signal</keyword>
<reference evidence="2 3" key="1">
    <citation type="submission" date="2022-12" db="EMBL/GenBank/DDBJ databases">
        <title>Genomic features and morphological characterization of a novel Knufia sp. strain isolated from spacecraft assembly facility.</title>
        <authorList>
            <person name="Teixeira M."/>
            <person name="Chander A.M."/>
            <person name="Stajich J.E."/>
            <person name="Venkateswaran K."/>
        </authorList>
    </citation>
    <scope>NUCLEOTIDE SEQUENCE [LARGE SCALE GENOMIC DNA]</scope>
    <source>
        <strain evidence="2 3">FJI-L2-BK-P2</strain>
    </source>
</reference>